<proteinExistence type="predicted"/>
<dbReference type="AlphaFoldDB" id="A0A285FA55"/>
<gene>
    <name evidence="1" type="ORF">SAMN05421748_101832</name>
</gene>
<dbReference type="EMBL" id="OBDY01000001">
    <property type="protein sequence ID" value="SNY08162.1"/>
    <property type="molecule type" value="Genomic_DNA"/>
</dbReference>
<protein>
    <submittedName>
        <fullName evidence="1">Uncharacterized protein</fullName>
    </submittedName>
</protein>
<dbReference type="RefSeq" id="WP_097318071.1">
    <property type="nucleotide sequence ID" value="NZ_OBDY01000001.1"/>
</dbReference>
<dbReference type="OrthoDB" id="3388586at2"/>
<evidence type="ECO:0000313" key="1">
    <source>
        <dbReference type="EMBL" id="SNY08162.1"/>
    </source>
</evidence>
<accession>A0A285FA55</accession>
<sequence>MAKFGSDDLGPWSEFGTVAGMVATQNGQDLSASTEVHTGLGDNPDLDNLPAVTGFGDAPLVPDSPLVLDDAIGEAVRETAEAVRELEPPDGYDNQVDADGDGTLDEATYRGRADGGVDILVDLNDDGRTDFIGVDLDLDNRVDFAGYDKDHDGDFEKRMYDDDGDGFLDRAVWTEGS</sequence>
<organism evidence="1 2">
    <name type="scientific">Paractinoplanes atraurantiacus</name>
    <dbReference type="NCBI Taxonomy" id="1036182"/>
    <lineage>
        <taxon>Bacteria</taxon>
        <taxon>Bacillati</taxon>
        <taxon>Actinomycetota</taxon>
        <taxon>Actinomycetes</taxon>
        <taxon>Micromonosporales</taxon>
        <taxon>Micromonosporaceae</taxon>
        <taxon>Paractinoplanes</taxon>
    </lineage>
</organism>
<reference evidence="1 2" key="1">
    <citation type="submission" date="2017-09" db="EMBL/GenBank/DDBJ databases">
        <authorList>
            <person name="Ehlers B."/>
            <person name="Leendertz F.H."/>
        </authorList>
    </citation>
    <scope>NUCLEOTIDE SEQUENCE [LARGE SCALE GENOMIC DNA]</scope>
    <source>
        <strain evidence="1 2">CGMCC 4.6857</strain>
    </source>
</reference>
<dbReference type="Proteomes" id="UP000219612">
    <property type="component" value="Unassembled WGS sequence"/>
</dbReference>
<evidence type="ECO:0000313" key="2">
    <source>
        <dbReference type="Proteomes" id="UP000219612"/>
    </source>
</evidence>
<name>A0A285FA55_9ACTN</name>
<keyword evidence="2" id="KW-1185">Reference proteome</keyword>